<keyword evidence="3" id="KW-1188">Viral release from host cell</keyword>
<evidence type="ECO:0000256" key="2">
    <source>
        <dbReference type="ARBA" id="ARBA00022595"/>
    </source>
</evidence>
<reference evidence="7" key="1">
    <citation type="journal article" date="2015" name="Nature">
        <title>Complex archaea that bridge the gap between prokaryotes and eukaryotes.</title>
        <authorList>
            <person name="Spang A."/>
            <person name="Saw J.H."/>
            <person name="Jorgensen S.L."/>
            <person name="Zaremba-Niedzwiedzka K."/>
            <person name="Martijn J."/>
            <person name="Lind A.E."/>
            <person name="van Eijk R."/>
            <person name="Schleper C."/>
            <person name="Guy L."/>
            <person name="Ettema T.J."/>
        </authorList>
    </citation>
    <scope>NUCLEOTIDE SEQUENCE</scope>
</reference>
<evidence type="ECO:0000256" key="1">
    <source>
        <dbReference type="ARBA" id="ARBA00004328"/>
    </source>
</evidence>
<keyword evidence="4" id="KW-0946">Virion</keyword>
<organism evidence="7">
    <name type="scientific">marine sediment metagenome</name>
    <dbReference type="NCBI Taxonomy" id="412755"/>
    <lineage>
        <taxon>unclassified sequences</taxon>
        <taxon>metagenomes</taxon>
        <taxon>ecological metagenomes</taxon>
    </lineage>
</organism>
<dbReference type="GO" id="GO:0044423">
    <property type="term" value="C:virion component"/>
    <property type="evidence" value="ECO:0007669"/>
    <property type="project" value="UniProtKB-KW"/>
</dbReference>
<evidence type="ECO:0000256" key="6">
    <source>
        <dbReference type="ARBA" id="ARBA00023296"/>
    </source>
</evidence>
<accession>A0A0F9MMR7</accession>
<dbReference type="GO" id="GO:0046718">
    <property type="term" value="P:symbiont entry into host cell"/>
    <property type="evidence" value="ECO:0007669"/>
    <property type="project" value="UniProtKB-KW"/>
</dbReference>
<comment type="subcellular location">
    <subcellularLocation>
        <location evidence="1">Virion</location>
    </subcellularLocation>
</comment>
<dbReference type="AlphaFoldDB" id="A0A0F9MMR7"/>
<dbReference type="InterPro" id="IPR020991">
    <property type="entry name" value="Connector_podovirus"/>
</dbReference>
<dbReference type="Pfam" id="PF12236">
    <property type="entry name" value="Head-tail_con"/>
    <property type="match status" value="1"/>
</dbReference>
<gene>
    <name evidence="7" type="ORF">LCGC14_1135440</name>
</gene>
<name>A0A0F9MMR7_9ZZZZ</name>
<evidence type="ECO:0000256" key="5">
    <source>
        <dbReference type="ARBA" id="ARBA00023219"/>
    </source>
</evidence>
<dbReference type="EMBL" id="LAZR01005348">
    <property type="protein sequence ID" value="KKN00677.1"/>
    <property type="molecule type" value="Genomic_DNA"/>
</dbReference>
<evidence type="ECO:0008006" key="8">
    <source>
        <dbReference type="Google" id="ProtNLM"/>
    </source>
</evidence>
<keyword evidence="2" id="KW-1162">Viral penetration into host cytoplasm</keyword>
<sequence>MPTFAEQIIMDNDYAHSLRTRWETLWQDLADYELPSMADFTQRISPGQQRGSKIVNSIGVLSARECAIRVNAFLTGDGTNWFDLRIPDAWIENDPQVRGWLDQLKQVMYAVFNSPGSGFGTAKEPTYRQLTVFGNGPLFIGETAAGWPVYRAEFLGNCAIWTDDDNKVIALFREYQNTAWGLARQFGEENLPHSVKGVLATEPQRKFTCVHGVRPRMDTDPFDIAGKPYIEGYVLKETGDLLEKARGYWEFPWVFPRWSVSPNESYGRGPGEDAIQDVKGLQRMETDVIKRVSMDVDPMWLTDDESGASPRINQVPGGMVYGRQDVKGNWNIEALRPSGSANDGMAMIEKKERLVESLFFLDAFRMVEKISKSGSVVHMSATEFAGRQAEQFRFAGPPLERQRAEFLFMVISRTASILIRNRKVPPPPPQLRGAPIHAEYVSPMGRARLMSDASPVLELIGDMIPLAQIDQKALDIINVPRAGRVLARARHVPQEVLNSPEEIAAVQKARSDVAAEARQTEQMVAAAGAAKDSAGALKLLGEGGEA</sequence>
<evidence type="ECO:0000313" key="7">
    <source>
        <dbReference type="EMBL" id="KKN00677.1"/>
    </source>
</evidence>
<keyword evidence="5" id="KW-0231">Viral genome packaging</keyword>
<comment type="caution">
    <text evidence="7">The sequence shown here is derived from an EMBL/GenBank/DDBJ whole genome shotgun (WGS) entry which is preliminary data.</text>
</comment>
<protein>
    <recommendedName>
        <fullName evidence="8">Bacteriophage head to tail connecting protein</fullName>
    </recommendedName>
</protein>
<proteinExistence type="predicted"/>
<evidence type="ECO:0000256" key="4">
    <source>
        <dbReference type="ARBA" id="ARBA00022844"/>
    </source>
</evidence>
<evidence type="ECO:0000256" key="3">
    <source>
        <dbReference type="ARBA" id="ARBA00022612"/>
    </source>
</evidence>
<keyword evidence="6" id="KW-1160">Virus entry into host cell</keyword>